<dbReference type="InterPro" id="IPR009057">
    <property type="entry name" value="Homeodomain-like_sf"/>
</dbReference>
<dbReference type="InterPro" id="IPR036271">
    <property type="entry name" value="Tet_transcr_reg_TetR-rel_C_sf"/>
</dbReference>
<keyword evidence="4" id="KW-0804">Transcription</keyword>
<dbReference type="InterPro" id="IPR001647">
    <property type="entry name" value="HTH_TetR"/>
</dbReference>
<dbReference type="RefSeq" id="WP_378573237.1">
    <property type="nucleotide sequence ID" value="NZ_JBHSFQ010000007.1"/>
</dbReference>
<sequence length="231" mass="24850">MPGSARDPVWFGGEPGPRRPRLSRERIVAAAVGLLDADGVDGVSMRRLAARLDAGTMSLYEYVASKEDLLDLALDAVMAELDPVPAGARDWRAALAAHLAQSRRVMRRHPWITALVGTRPLLGPNALSRSESVHAVLAGAGFTGAALAAAVGAVSSYVHGFVVTENMWRARMRDPAGEGDLRRRTRAHLAERADLYPVLARHSRVEDADFDAGFTEGLDIVLDGIEARLGR</sequence>
<gene>
    <name evidence="7" type="ORF">ACFO4E_10165</name>
</gene>
<dbReference type="PANTHER" id="PTHR30055">
    <property type="entry name" value="HTH-TYPE TRANSCRIPTIONAL REGULATOR RUTR"/>
    <property type="match status" value="1"/>
</dbReference>
<dbReference type="InterPro" id="IPR050109">
    <property type="entry name" value="HTH-type_TetR-like_transc_reg"/>
</dbReference>
<evidence type="ECO:0000313" key="8">
    <source>
        <dbReference type="Proteomes" id="UP001595923"/>
    </source>
</evidence>
<dbReference type="Gene3D" id="1.10.357.10">
    <property type="entry name" value="Tetracycline Repressor, domain 2"/>
    <property type="match status" value="1"/>
</dbReference>
<organism evidence="7 8">
    <name type="scientific">Nocardiopsis mangrovi</name>
    <dbReference type="NCBI Taxonomy" id="1179818"/>
    <lineage>
        <taxon>Bacteria</taxon>
        <taxon>Bacillati</taxon>
        <taxon>Actinomycetota</taxon>
        <taxon>Actinomycetes</taxon>
        <taxon>Streptosporangiales</taxon>
        <taxon>Nocardiopsidaceae</taxon>
        <taxon>Nocardiopsis</taxon>
    </lineage>
</organism>
<dbReference type="PRINTS" id="PR00400">
    <property type="entry name" value="TETREPRESSOR"/>
</dbReference>
<name>A0ABV9DWF6_9ACTN</name>
<feature type="domain" description="HTH tetR-type" evidence="6">
    <location>
        <begin position="21"/>
        <end position="81"/>
    </location>
</feature>
<dbReference type="SUPFAM" id="SSF48498">
    <property type="entry name" value="Tetracyclin repressor-like, C-terminal domain"/>
    <property type="match status" value="1"/>
</dbReference>
<dbReference type="EMBL" id="JBHSFQ010000007">
    <property type="protein sequence ID" value="MFC4562219.1"/>
    <property type="molecule type" value="Genomic_DNA"/>
</dbReference>
<dbReference type="Proteomes" id="UP001595923">
    <property type="component" value="Unassembled WGS sequence"/>
</dbReference>
<dbReference type="Gene3D" id="1.10.10.60">
    <property type="entry name" value="Homeodomain-like"/>
    <property type="match status" value="1"/>
</dbReference>
<evidence type="ECO:0000313" key="7">
    <source>
        <dbReference type="EMBL" id="MFC4562219.1"/>
    </source>
</evidence>
<dbReference type="PANTHER" id="PTHR30055:SF151">
    <property type="entry name" value="TRANSCRIPTIONAL REGULATORY PROTEIN"/>
    <property type="match status" value="1"/>
</dbReference>
<dbReference type="InterPro" id="IPR004111">
    <property type="entry name" value="Repressor_TetR_C"/>
</dbReference>
<keyword evidence="1" id="KW-0678">Repressor</keyword>
<evidence type="ECO:0000256" key="1">
    <source>
        <dbReference type="ARBA" id="ARBA00022491"/>
    </source>
</evidence>
<protein>
    <submittedName>
        <fullName evidence="7">TetR/AcrR family transcriptional regulator</fullName>
    </submittedName>
</protein>
<evidence type="ECO:0000259" key="6">
    <source>
        <dbReference type="PROSITE" id="PS50977"/>
    </source>
</evidence>
<comment type="caution">
    <text evidence="7">The sequence shown here is derived from an EMBL/GenBank/DDBJ whole genome shotgun (WGS) entry which is preliminary data.</text>
</comment>
<evidence type="ECO:0000256" key="2">
    <source>
        <dbReference type="ARBA" id="ARBA00023015"/>
    </source>
</evidence>
<keyword evidence="2" id="KW-0805">Transcription regulation</keyword>
<dbReference type="PROSITE" id="PS50977">
    <property type="entry name" value="HTH_TETR_2"/>
    <property type="match status" value="1"/>
</dbReference>
<dbReference type="SUPFAM" id="SSF46689">
    <property type="entry name" value="Homeodomain-like"/>
    <property type="match status" value="1"/>
</dbReference>
<dbReference type="Pfam" id="PF00440">
    <property type="entry name" value="TetR_N"/>
    <property type="match status" value="1"/>
</dbReference>
<proteinExistence type="predicted"/>
<dbReference type="Pfam" id="PF02909">
    <property type="entry name" value="TetR_C_1"/>
    <property type="match status" value="1"/>
</dbReference>
<dbReference type="InterPro" id="IPR003012">
    <property type="entry name" value="Tet_transcr_reg_TetR"/>
</dbReference>
<reference evidence="8" key="1">
    <citation type="journal article" date="2019" name="Int. J. Syst. Evol. Microbiol.">
        <title>The Global Catalogue of Microorganisms (GCM) 10K type strain sequencing project: providing services to taxonomists for standard genome sequencing and annotation.</title>
        <authorList>
            <consortium name="The Broad Institute Genomics Platform"/>
            <consortium name="The Broad Institute Genome Sequencing Center for Infectious Disease"/>
            <person name="Wu L."/>
            <person name="Ma J."/>
        </authorList>
    </citation>
    <scope>NUCLEOTIDE SEQUENCE [LARGE SCALE GENOMIC DNA]</scope>
    <source>
        <strain evidence="8">XZYJ18</strain>
    </source>
</reference>
<feature type="DNA-binding region" description="H-T-H motif" evidence="5">
    <location>
        <begin position="44"/>
        <end position="63"/>
    </location>
</feature>
<evidence type="ECO:0000256" key="3">
    <source>
        <dbReference type="ARBA" id="ARBA00023125"/>
    </source>
</evidence>
<keyword evidence="8" id="KW-1185">Reference proteome</keyword>
<accession>A0ABV9DWF6</accession>
<evidence type="ECO:0000256" key="4">
    <source>
        <dbReference type="ARBA" id="ARBA00023163"/>
    </source>
</evidence>
<evidence type="ECO:0000256" key="5">
    <source>
        <dbReference type="PROSITE-ProRule" id="PRU00335"/>
    </source>
</evidence>
<keyword evidence="3 5" id="KW-0238">DNA-binding</keyword>